<keyword evidence="3" id="KW-1185">Reference proteome</keyword>
<reference evidence="2" key="1">
    <citation type="journal article" date="2023" name="G3 (Bethesda)">
        <title>A reference genome for the long-term kleptoplast-retaining sea slug Elysia crispata morphotype clarki.</title>
        <authorList>
            <person name="Eastman K.E."/>
            <person name="Pendleton A.L."/>
            <person name="Shaikh M.A."/>
            <person name="Suttiyut T."/>
            <person name="Ogas R."/>
            <person name="Tomko P."/>
            <person name="Gavelis G."/>
            <person name="Widhalm J.R."/>
            <person name="Wisecaver J.H."/>
        </authorList>
    </citation>
    <scope>NUCLEOTIDE SEQUENCE</scope>
    <source>
        <strain evidence="2">ECLA1</strain>
    </source>
</reference>
<evidence type="ECO:0000313" key="2">
    <source>
        <dbReference type="EMBL" id="KAK3726398.1"/>
    </source>
</evidence>
<feature type="compositionally biased region" description="Basic and acidic residues" evidence="1">
    <location>
        <begin position="17"/>
        <end position="26"/>
    </location>
</feature>
<proteinExistence type="predicted"/>
<evidence type="ECO:0000313" key="3">
    <source>
        <dbReference type="Proteomes" id="UP001283361"/>
    </source>
</evidence>
<dbReference type="EMBL" id="JAWDGP010007304">
    <property type="protein sequence ID" value="KAK3726398.1"/>
    <property type="molecule type" value="Genomic_DNA"/>
</dbReference>
<sequence length="85" mass="9699">MEGEQPSQQSSSISKRQPPDGSDRSETLPTSCWNRLASRKHESCYRQVILLEVTNHTDDRAFPIEVSLYAAICFPFPRIPFSRSN</sequence>
<accession>A0AAE0Y013</accession>
<feature type="compositionally biased region" description="Polar residues" evidence="1">
    <location>
        <begin position="1"/>
        <end position="15"/>
    </location>
</feature>
<name>A0AAE0Y013_9GAST</name>
<comment type="caution">
    <text evidence="2">The sequence shown here is derived from an EMBL/GenBank/DDBJ whole genome shotgun (WGS) entry which is preliminary data.</text>
</comment>
<evidence type="ECO:0000256" key="1">
    <source>
        <dbReference type="SAM" id="MobiDB-lite"/>
    </source>
</evidence>
<feature type="region of interest" description="Disordered" evidence="1">
    <location>
        <begin position="1"/>
        <end position="29"/>
    </location>
</feature>
<dbReference type="AlphaFoldDB" id="A0AAE0Y013"/>
<protein>
    <submittedName>
        <fullName evidence="2">Uncharacterized protein</fullName>
    </submittedName>
</protein>
<organism evidence="2 3">
    <name type="scientific">Elysia crispata</name>
    <name type="common">lettuce slug</name>
    <dbReference type="NCBI Taxonomy" id="231223"/>
    <lineage>
        <taxon>Eukaryota</taxon>
        <taxon>Metazoa</taxon>
        <taxon>Spiralia</taxon>
        <taxon>Lophotrochozoa</taxon>
        <taxon>Mollusca</taxon>
        <taxon>Gastropoda</taxon>
        <taxon>Heterobranchia</taxon>
        <taxon>Euthyneura</taxon>
        <taxon>Panpulmonata</taxon>
        <taxon>Sacoglossa</taxon>
        <taxon>Placobranchoidea</taxon>
        <taxon>Plakobranchidae</taxon>
        <taxon>Elysia</taxon>
    </lineage>
</organism>
<gene>
    <name evidence="2" type="ORF">RRG08_014546</name>
</gene>
<dbReference type="Proteomes" id="UP001283361">
    <property type="component" value="Unassembled WGS sequence"/>
</dbReference>